<dbReference type="EMBL" id="JARBHB010000001">
    <property type="protein sequence ID" value="KAJ8897794.1"/>
    <property type="molecule type" value="Genomic_DNA"/>
</dbReference>
<comment type="caution">
    <text evidence="1">The sequence shown here is derived from an EMBL/GenBank/DDBJ whole genome shotgun (WGS) entry which is preliminary data.</text>
</comment>
<protein>
    <submittedName>
        <fullName evidence="1">Uncharacterized protein</fullName>
    </submittedName>
</protein>
<name>A0ABQ9IMC2_9NEOP</name>
<organism evidence="1 2">
    <name type="scientific">Dryococelus australis</name>
    <dbReference type="NCBI Taxonomy" id="614101"/>
    <lineage>
        <taxon>Eukaryota</taxon>
        <taxon>Metazoa</taxon>
        <taxon>Ecdysozoa</taxon>
        <taxon>Arthropoda</taxon>
        <taxon>Hexapoda</taxon>
        <taxon>Insecta</taxon>
        <taxon>Pterygota</taxon>
        <taxon>Neoptera</taxon>
        <taxon>Polyneoptera</taxon>
        <taxon>Phasmatodea</taxon>
        <taxon>Verophasmatodea</taxon>
        <taxon>Anareolatae</taxon>
        <taxon>Phasmatidae</taxon>
        <taxon>Eurycanthinae</taxon>
        <taxon>Dryococelus</taxon>
    </lineage>
</organism>
<evidence type="ECO:0000313" key="2">
    <source>
        <dbReference type="Proteomes" id="UP001159363"/>
    </source>
</evidence>
<sequence>MGLCEGQCLDNSYIRSCNSATTDIHSHYIGHSCNLIPKVATLSRTVYKRRKVEKQTAQLNAEFVSGKQYHHARLTPERINPTETMNYEVALNARRTLSEDIYAAAHRKRHDFVCLRSLYLPRHEHRQNSHTVTRCRSHVSDPSKAGKLCSQEAPSRCSGHRVHARAHTAPRAYRGLCLFLYNYPLADDVDNASTQSCWRSTTLLVCGEAGKRTSFTAEDSRRNSQLGEELLVFHLGVPRPHVGIVVDDAAGRRVSSGISRFPRHGTSGAAPYSAHFTFINSQDLVLRAAQITPPHSNHIKTVAERITRVFFPTYKRRNNCTTTVLATLGSLVTETKEEDVAQPLSTEHKEISWRVFALTAEMNIKNSTKIQHEEVTKLMNRILVRDTSRRGKPRYQCPHWLCGTPVENISANLIDDVHSAGLCMKILPFPPQRYNDTGSDIAPQAAKQVEVIFGKPWKTEIRIAGLGIEPVSSRMRVQQFDCCANSLGRLQREHCTPVLSLVLSGDGALDANGSLFFIAPALVGLKRGKKLHAGREA</sequence>
<keyword evidence="2" id="KW-1185">Reference proteome</keyword>
<gene>
    <name evidence="1" type="ORF">PR048_003144</name>
</gene>
<reference evidence="1 2" key="1">
    <citation type="submission" date="2023-02" db="EMBL/GenBank/DDBJ databases">
        <title>LHISI_Scaffold_Assembly.</title>
        <authorList>
            <person name="Stuart O.P."/>
            <person name="Cleave R."/>
            <person name="Magrath M.J.L."/>
            <person name="Mikheyev A.S."/>
        </authorList>
    </citation>
    <scope>NUCLEOTIDE SEQUENCE [LARGE SCALE GENOMIC DNA]</scope>
    <source>
        <strain evidence="1">Daus_M_001</strain>
        <tissue evidence="1">Leg muscle</tissue>
    </source>
</reference>
<evidence type="ECO:0000313" key="1">
    <source>
        <dbReference type="EMBL" id="KAJ8897794.1"/>
    </source>
</evidence>
<accession>A0ABQ9IMC2</accession>
<dbReference type="Proteomes" id="UP001159363">
    <property type="component" value="Chromosome 1"/>
</dbReference>
<proteinExistence type="predicted"/>